<dbReference type="AlphaFoldDB" id="A0A023D951"/>
<proteinExistence type="predicted"/>
<protein>
    <recommendedName>
        <fullName evidence="1">Zinc-ribbon domain-containing protein</fullName>
    </recommendedName>
</protein>
<feature type="domain" description="Zinc-ribbon" evidence="1">
    <location>
        <begin position="3"/>
        <end position="93"/>
    </location>
</feature>
<dbReference type="RefSeq" id="WP_042062061.1">
    <property type="nucleotide sequence ID" value="NZ_BAND01000196.1"/>
</dbReference>
<evidence type="ECO:0000313" key="2">
    <source>
        <dbReference type="EMBL" id="GAJ30658.1"/>
    </source>
</evidence>
<dbReference type="Pfam" id="PF10005">
    <property type="entry name" value="Zn_ribbon_DZR_6"/>
    <property type="match status" value="1"/>
</dbReference>
<dbReference type="Gene3D" id="3.40.390.70">
    <property type="match status" value="1"/>
</dbReference>
<dbReference type="Proteomes" id="UP000019760">
    <property type="component" value="Unassembled WGS sequence"/>
</dbReference>
<evidence type="ECO:0000259" key="1">
    <source>
        <dbReference type="Pfam" id="PF10005"/>
    </source>
</evidence>
<gene>
    <name evidence="2" type="ORF">Amme_212_041</name>
</gene>
<accession>A0A023D951</accession>
<dbReference type="OrthoDB" id="256753at2"/>
<organism evidence="2 3">
    <name type="scientific">Acidomonas methanolica NBRC 104435</name>
    <dbReference type="NCBI Taxonomy" id="1231351"/>
    <lineage>
        <taxon>Bacteria</taxon>
        <taxon>Pseudomonadati</taxon>
        <taxon>Pseudomonadota</taxon>
        <taxon>Alphaproteobacteria</taxon>
        <taxon>Acetobacterales</taxon>
        <taxon>Acetobacteraceae</taxon>
        <taxon>Acidomonas</taxon>
    </lineage>
</organism>
<dbReference type="Pfam" id="PF15887">
    <property type="entry name" value="Peptidase_Mx"/>
    <property type="match status" value="1"/>
</dbReference>
<evidence type="ECO:0000313" key="3">
    <source>
        <dbReference type="Proteomes" id="UP000019760"/>
    </source>
</evidence>
<reference evidence="2 3" key="2">
    <citation type="journal article" date="2014" name="FEMS Microbiol. Lett.">
        <title>Draft genomic DNA sequence of the facultatively methylotrophic bacterium Acidomonas methanolica type strain MB58.</title>
        <authorList>
            <person name="Higashiura N."/>
            <person name="Hadano H."/>
            <person name="Hirakawa H."/>
            <person name="Matsutani M."/>
            <person name="Takabe S."/>
            <person name="Matsushita K."/>
            <person name="Azuma Y."/>
        </authorList>
    </citation>
    <scope>NUCLEOTIDE SEQUENCE [LARGE SCALE GENOMIC DNA]</scope>
    <source>
        <strain evidence="2 3">MB58</strain>
    </source>
</reference>
<reference evidence="3" key="1">
    <citation type="journal article" date="2014" name="FEMS Microbiol. Lett.">
        <title>Draft Genomic DNA Sequence of the Facultatively Methylotrophic Bacterium Acidomonas methanolica type strain MB58.</title>
        <authorList>
            <person name="Higashiura N."/>
            <person name="Hadano H."/>
            <person name="Hirakawa H."/>
            <person name="Matsutani M."/>
            <person name="Takabe S."/>
            <person name="Matsushita K."/>
            <person name="Azuma Y."/>
        </authorList>
    </citation>
    <scope>NUCLEOTIDE SEQUENCE [LARGE SCALE GENOMIC DNA]</scope>
    <source>
        <strain evidence="3">MB58</strain>
    </source>
</reference>
<dbReference type="EMBL" id="BAND01000196">
    <property type="protein sequence ID" value="GAJ30658.1"/>
    <property type="molecule type" value="Genomic_DNA"/>
</dbReference>
<comment type="caution">
    <text evidence="2">The sequence shown here is derived from an EMBL/GenBank/DDBJ whole genome shotgun (WGS) entry which is preliminary data.</text>
</comment>
<keyword evidence="3" id="KW-1185">Reference proteome</keyword>
<name>A0A023D951_ACIMT</name>
<sequence length="352" mass="39798">MRLFSCPSCGLTVFFENRHCTRCGMRLGYAAGEDRVVALVEGDGPVCTDVERGAQYRFCANAAYDACNWVVPAESTARFCLACRHNRTVPTLDDPANLARWQVLEEAKHRLIYTLLRLGLPMADRRERPLDGLVFDFLADLPDGERVMTGHADGVVTIALREADDVERERMRVGMGEYYRTVLGHFRHETGHYFWDVLVRDGGMLDDFRALFGDERAEYGAALRRHYEVGPPYDWQERHVSAYATMHPWEDFAESWAHYLHMVDTLETGASYGLSTAPHVVEPQALSAVLDFDPFGGAPFEKLSGAWLAMTSLLNSLNRAMGVREVYPFVLTAPVLGKMAFIHRLVGMNRRR</sequence>
<dbReference type="InterPro" id="IPR031321">
    <property type="entry name" value="UCP012641"/>
</dbReference>
<dbReference type="PIRSF" id="PIRSF012641">
    <property type="entry name" value="UCP012641"/>
    <property type="match status" value="1"/>
</dbReference>
<dbReference type="InterPro" id="IPR011201">
    <property type="entry name" value="Zinc-ribbon_6_bact"/>
</dbReference>